<evidence type="ECO:0000256" key="1">
    <source>
        <dbReference type="ARBA" id="ARBA00000843"/>
    </source>
</evidence>
<keyword evidence="16" id="KW-1185">Reference proteome</keyword>
<dbReference type="GO" id="GO:0032357">
    <property type="term" value="F:oxidized purine DNA binding"/>
    <property type="evidence" value="ECO:0007669"/>
    <property type="project" value="TreeGrafter"/>
</dbReference>
<dbReference type="AlphaFoldDB" id="A0A6N7VPN4"/>
<keyword evidence="10" id="KW-0408">Iron</keyword>
<dbReference type="SUPFAM" id="SSF48150">
    <property type="entry name" value="DNA-glycosylase"/>
    <property type="match status" value="1"/>
</dbReference>
<dbReference type="InterPro" id="IPR003265">
    <property type="entry name" value="HhH-GPD_domain"/>
</dbReference>
<evidence type="ECO:0000256" key="5">
    <source>
        <dbReference type="ARBA" id="ARBA00022023"/>
    </source>
</evidence>
<dbReference type="GO" id="GO:0035485">
    <property type="term" value="F:adenine/guanine mispair binding"/>
    <property type="evidence" value="ECO:0007669"/>
    <property type="project" value="TreeGrafter"/>
</dbReference>
<dbReference type="Pfam" id="PF10576">
    <property type="entry name" value="EndIII_4Fe-2S"/>
    <property type="match status" value="1"/>
</dbReference>
<evidence type="ECO:0000256" key="12">
    <source>
        <dbReference type="ARBA" id="ARBA00023204"/>
    </source>
</evidence>
<evidence type="ECO:0000256" key="11">
    <source>
        <dbReference type="ARBA" id="ARBA00023014"/>
    </source>
</evidence>
<dbReference type="SMART" id="SM00525">
    <property type="entry name" value="FES"/>
    <property type="match status" value="1"/>
</dbReference>
<keyword evidence="12" id="KW-0234">DNA repair</keyword>
<evidence type="ECO:0000256" key="7">
    <source>
        <dbReference type="ARBA" id="ARBA00022723"/>
    </source>
</evidence>
<evidence type="ECO:0000259" key="14">
    <source>
        <dbReference type="SMART" id="SM00478"/>
    </source>
</evidence>
<proteinExistence type="inferred from homology"/>
<evidence type="ECO:0000256" key="9">
    <source>
        <dbReference type="ARBA" id="ARBA00022801"/>
    </source>
</evidence>
<dbReference type="FunFam" id="1.10.340.30:FF:000003">
    <property type="entry name" value="A/G-specific adenine glycosylase"/>
    <property type="match status" value="1"/>
</dbReference>
<accession>A0A6N7VPN4</accession>
<dbReference type="GO" id="GO:0034039">
    <property type="term" value="F:8-oxo-7,8-dihydroguanine DNA N-glycosylase activity"/>
    <property type="evidence" value="ECO:0007669"/>
    <property type="project" value="TreeGrafter"/>
</dbReference>
<protein>
    <recommendedName>
        <fullName evidence="5">Adenine DNA glycosylase</fullName>
        <ecNumber evidence="4">3.2.2.31</ecNumber>
    </recommendedName>
</protein>
<evidence type="ECO:0000256" key="6">
    <source>
        <dbReference type="ARBA" id="ARBA00022485"/>
    </source>
</evidence>
<evidence type="ECO:0000256" key="3">
    <source>
        <dbReference type="ARBA" id="ARBA00008343"/>
    </source>
</evidence>
<dbReference type="Gene3D" id="1.10.1670.10">
    <property type="entry name" value="Helix-hairpin-Helix base-excision DNA repair enzymes (C-terminal)"/>
    <property type="match status" value="1"/>
</dbReference>
<comment type="catalytic activity">
    <reaction evidence="1">
        <text>Hydrolyzes free adenine bases from 7,8-dihydro-8-oxoguanine:adenine mismatched double-stranded DNA, leaving an apurinic site.</text>
        <dbReference type="EC" id="3.2.2.31"/>
    </reaction>
</comment>
<dbReference type="Proteomes" id="UP000470875">
    <property type="component" value="Unassembled WGS sequence"/>
</dbReference>
<comment type="caution">
    <text evidence="15">The sequence shown here is derived from an EMBL/GenBank/DDBJ whole genome shotgun (WGS) entry which is preliminary data.</text>
</comment>
<dbReference type="InterPro" id="IPR011257">
    <property type="entry name" value="DNA_glycosylase"/>
</dbReference>
<organism evidence="15 16">
    <name type="scientific">Scrofimicrobium canadense</name>
    <dbReference type="NCBI Taxonomy" id="2652290"/>
    <lineage>
        <taxon>Bacteria</taxon>
        <taxon>Bacillati</taxon>
        <taxon>Actinomycetota</taxon>
        <taxon>Actinomycetes</taxon>
        <taxon>Actinomycetales</taxon>
        <taxon>Actinomycetaceae</taxon>
        <taxon>Scrofimicrobium</taxon>
    </lineage>
</organism>
<dbReference type="GO" id="GO:0000701">
    <property type="term" value="F:purine-specific mismatch base pair DNA N-glycosylase activity"/>
    <property type="evidence" value="ECO:0007669"/>
    <property type="project" value="UniProtKB-EC"/>
</dbReference>
<dbReference type="PANTHER" id="PTHR42944">
    <property type="entry name" value="ADENINE DNA GLYCOSYLASE"/>
    <property type="match status" value="1"/>
</dbReference>
<keyword evidence="6" id="KW-0004">4Fe-4S</keyword>
<dbReference type="GO" id="GO:0051539">
    <property type="term" value="F:4 iron, 4 sulfur cluster binding"/>
    <property type="evidence" value="ECO:0007669"/>
    <property type="project" value="UniProtKB-KW"/>
</dbReference>
<keyword evidence="8" id="KW-0227">DNA damage</keyword>
<dbReference type="SMART" id="SM00478">
    <property type="entry name" value="ENDO3c"/>
    <property type="match status" value="1"/>
</dbReference>
<evidence type="ECO:0000256" key="8">
    <source>
        <dbReference type="ARBA" id="ARBA00022763"/>
    </source>
</evidence>
<dbReference type="Pfam" id="PF00730">
    <property type="entry name" value="HhH-GPD"/>
    <property type="match status" value="1"/>
</dbReference>
<evidence type="ECO:0000313" key="16">
    <source>
        <dbReference type="Proteomes" id="UP000470875"/>
    </source>
</evidence>
<dbReference type="InterPro" id="IPR023170">
    <property type="entry name" value="HhH_base_excis_C"/>
</dbReference>
<gene>
    <name evidence="15" type="ORF">FYJ24_02785</name>
</gene>
<dbReference type="Gene3D" id="1.10.340.30">
    <property type="entry name" value="Hypothetical protein, domain 2"/>
    <property type="match status" value="1"/>
</dbReference>
<evidence type="ECO:0000256" key="2">
    <source>
        <dbReference type="ARBA" id="ARBA00001966"/>
    </source>
</evidence>
<dbReference type="InterPro" id="IPR044298">
    <property type="entry name" value="MIG/MutY"/>
</dbReference>
<feature type="domain" description="HhH-GPD" evidence="14">
    <location>
        <begin position="34"/>
        <end position="185"/>
    </location>
</feature>
<evidence type="ECO:0000256" key="10">
    <source>
        <dbReference type="ARBA" id="ARBA00023004"/>
    </source>
</evidence>
<dbReference type="GO" id="GO:0006284">
    <property type="term" value="P:base-excision repair"/>
    <property type="evidence" value="ECO:0007669"/>
    <property type="project" value="InterPro"/>
</dbReference>
<dbReference type="PROSITE" id="PS01155">
    <property type="entry name" value="ENDONUCLEASE_III_2"/>
    <property type="match status" value="1"/>
</dbReference>
<dbReference type="PROSITE" id="PS00764">
    <property type="entry name" value="ENDONUCLEASE_III_1"/>
    <property type="match status" value="1"/>
</dbReference>
<keyword evidence="11" id="KW-0411">Iron-sulfur</keyword>
<dbReference type="EMBL" id="VULO01000003">
    <property type="protein sequence ID" value="MSS83704.1"/>
    <property type="molecule type" value="Genomic_DNA"/>
</dbReference>
<comment type="cofactor">
    <cofactor evidence="2">
        <name>[4Fe-4S] cluster</name>
        <dbReference type="ChEBI" id="CHEBI:49883"/>
    </cofactor>
</comment>
<keyword evidence="9" id="KW-0378">Hydrolase</keyword>
<sequence length="290" mass="32404">MVIRLISWFAENARPLPWREPNVTAWGILVSEVMLQQTPVARVEPMWHAWMRRWPTPGDLASASTAEVLEAWGRLGYPRRALRLHQAAHRIATEYDGQVPSDAALLRALPGIGEYTAAAIQSFAFGMPALVLDINIRRVLGRVFGGVERVSSSITHTDRQWAARAFDEAHRHPSWNAAIMEFGALICTSRSPACGECPIADRCKWRLAGYPPSELTPRTQAWEGTDRQARGIIIDFLRHSPSFAGNVDELRRLWPDASQLSRAIASLTHDGLIHSPESDVYYLGSAQHIE</sequence>
<name>A0A6N7VPN4_9ACTO</name>
<keyword evidence="7" id="KW-0479">Metal-binding</keyword>
<evidence type="ECO:0000256" key="13">
    <source>
        <dbReference type="ARBA" id="ARBA00023295"/>
    </source>
</evidence>
<evidence type="ECO:0000256" key="4">
    <source>
        <dbReference type="ARBA" id="ARBA00012045"/>
    </source>
</evidence>
<dbReference type="CDD" id="cd00056">
    <property type="entry name" value="ENDO3c"/>
    <property type="match status" value="1"/>
</dbReference>
<dbReference type="EC" id="3.2.2.31" evidence="4"/>
<keyword evidence="13" id="KW-0326">Glycosidase</keyword>
<evidence type="ECO:0000313" key="15">
    <source>
        <dbReference type="EMBL" id="MSS83704.1"/>
    </source>
</evidence>
<comment type="similarity">
    <text evidence="3">Belongs to the Nth/MutY family.</text>
</comment>
<dbReference type="GO" id="GO:0006298">
    <property type="term" value="P:mismatch repair"/>
    <property type="evidence" value="ECO:0007669"/>
    <property type="project" value="TreeGrafter"/>
</dbReference>
<dbReference type="InterPro" id="IPR003651">
    <property type="entry name" value="Endonuclease3_FeS-loop_motif"/>
</dbReference>
<dbReference type="PANTHER" id="PTHR42944:SF1">
    <property type="entry name" value="ADENINE DNA GLYCOSYLASE"/>
    <property type="match status" value="1"/>
</dbReference>
<dbReference type="InterPro" id="IPR004036">
    <property type="entry name" value="Endonuclease-III-like_CS2"/>
</dbReference>
<reference evidence="15 16" key="1">
    <citation type="submission" date="2019-08" db="EMBL/GenBank/DDBJ databases">
        <title>In-depth cultivation of the pig gut microbiome towards novel bacterial diversity and tailored functional studies.</title>
        <authorList>
            <person name="Wylensek D."/>
            <person name="Hitch T.C.A."/>
            <person name="Clavel T."/>
        </authorList>
    </citation>
    <scope>NUCLEOTIDE SEQUENCE [LARGE SCALE GENOMIC DNA]</scope>
    <source>
        <strain evidence="15 16">WB03_NA08</strain>
    </source>
</reference>
<dbReference type="GO" id="GO:0046872">
    <property type="term" value="F:metal ion binding"/>
    <property type="evidence" value="ECO:0007669"/>
    <property type="project" value="UniProtKB-KW"/>
</dbReference>
<dbReference type="InterPro" id="IPR004035">
    <property type="entry name" value="Endouclease-III_FeS-bd_BS"/>
</dbReference>